<comment type="caution">
    <text evidence="1">The sequence shown here is derived from an EMBL/GenBank/DDBJ whole genome shotgun (WGS) entry which is preliminary data.</text>
</comment>
<dbReference type="Gene3D" id="1.25.40.10">
    <property type="entry name" value="Tetratricopeptide repeat domain"/>
    <property type="match status" value="1"/>
</dbReference>
<name>A0A1F6EXN8_9BACT</name>
<gene>
    <name evidence="1" type="ORF">A3A36_00290</name>
</gene>
<reference evidence="1 2" key="1">
    <citation type="journal article" date="2016" name="Nat. Commun.">
        <title>Thousands of microbial genomes shed light on interconnected biogeochemical processes in an aquifer system.</title>
        <authorList>
            <person name="Anantharaman K."/>
            <person name="Brown C.T."/>
            <person name="Hug L.A."/>
            <person name="Sharon I."/>
            <person name="Castelle C.J."/>
            <person name="Probst A.J."/>
            <person name="Thomas B.C."/>
            <person name="Singh A."/>
            <person name="Wilkins M.J."/>
            <person name="Karaoz U."/>
            <person name="Brodie E.L."/>
            <person name="Williams K.H."/>
            <person name="Hubbard S.S."/>
            <person name="Banfield J.F."/>
        </authorList>
    </citation>
    <scope>NUCLEOTIDE SEQUENCE [LARGE SCALE GENOMIC DNA]</scope>
</reference>
<sequence length="229" mass="24960">MNRTRVLFGVGVVLVLVVSGVWQFSGSTAVAPIEEVSTSTVASNTQAPSSITETPITPPSRPVQASFALAKEDTIASWDFKGAYTGNPELVTKAQNEINRLSGLLATATSSAMILSVGVANQYELLGDGTKQYEYLGRAIQASPENGLPWHNLGVLMERLDALRTARIAYEQATLLQPQLAVYHYAYLEFLIANMKDDTTNIEKAFTAAEKSIGKRQYLIDLRAEWETS</sequence>
<accession>A0A1F6EXN8</accession>
<evidence type="ECO:0000313" key="2">
    <source>
        <dbReference type="Proteomes" id="UP000178811"/>
    </source>
</evidence>
<dbReference type="AlphaFoldDB" id="A0A1F6EXN8"/>
<evidence type="ECO:0000313" key="1">
    <source>
        <dbReference type="EMBL" id="OGG78379.1"/>
    </source>
</evidence>
<dbReference type="InterPro" id="IPR011990">
    <property type="entry name" value="TPR-like_helical_dom_sf"/>
</dbReference>
<protein>
    <submittedName>
        <fullName evidence="1">Uncharacterized protein</fullName>
    </submittedName>
</protein>
<dbReference type="SUPFAM" id="SSF48452">
    <property type="entry name" value="TPR-like"/>
    <property type="match status" value="1"/>
</dbReference>
<organism evidence="1 2">
    <name type="scientific">Candidatus Kaiserbacteria bacterium RIFCSPLOWO2_01_FULL_52_12b</name>
    <dbReference type="NCBI Taxonomy" id="1798509"/>
    <lineage>
        <taxon>Bacteria</taxon>
        <taxon>Candidatus Kaiseribacteriota</taxon>
    </lineage>
</organism>
<dbReference type="EMBL" id="MFLW01000009">
    <property type="protein sequence ID" value="OGG78379.1"/>
    <property type="molecule type" value="Genomic_DNA"/>
</dbReference>
<proteinExistence type="predicted"/>
<dbReference type="Proteomes" id="UP000178811">
    <property type="component" value="Unassembled WGS sequence"/>
</dbReference>